<evidence type="ECO:0000256" key="7">
    <source>
        <dbReference type="ARBA" id="ARBA00023002"/>
    </source>
</evidence>
<dbReference type="Pfam" id="PF00763">
    <property type="entry name" value="THF_DHG_CYH"/>
    <property type="match status" value="1"/>
</dbReference>
<dbReference type="GO" id="GO:0000105">
    <property type="term" value="P:L-histidine biosynthetic process"/>
    <property type="evidence" value="ECO:0007669"/>
    <property type="project" value="UniProtKB-KW"/>
</dbReference>
<gene>
    <name evidence="11" type="primary">folD</name>
    <name evidence="14" type="ORF">HGG64_02915</name>
</gene>
<evidence type="ECO:0000256" key="10">
    <source>
        <dbReference type="ARBA" id="ARBA00023268"/>
    </source>
</evidence>
<dbReference type="CDD" id="cd01080">
    <property type="entry name" value="NAD_bind_m-THF_DH_Cyclohyd"/>
    <property type="match status" value="1"/>
</dbReference>
<proteinExistence type="inferred from homology"/>
<keyword evidence="15" id="KW-1185">Reference proteome</keyword>
<evidence type="ECO:0000256" key="9">
    <source>
        <dbReference type="ARBA" id="ARBA00023167"/>
    </source>
</evidence>
<dbReference type="InterPro" id="IPR020867">
    <property type="entry name" value="THF_DH/CycHdrlase_CS"/>
</dbReference>
<evidence type="ECO:0000256" key="1">
    <source>
        <dbReference type="ARBA" id="ARBA00004777"/>
    </source>
</evidence>
<keyword evidence="7 11" id="KW-0560">Oxidoreductase</keyword>
<evidence type="ECO:0000259" key="13">
    <source>
        <dbReference type="Pfam" id="PF02882"/>
    </source>
</evidence>
<evidence type="ECO:0000256" key="6">
    <source>
        <dbReference type="ARBA" id="ARBA00022857"/>
    </source>
</evidence>
<dbReference type="SUPFAM" id="SSF53223">
    <property type="entry name" value="Aminoacid dehydrogenase-like, N-terminal domain"/>
    <property type="match status" value="1"/>
</dbReference>
<dbReference type="InterPro" id="IPR046346">
    <property type="entry name" value="Aminoacid_DH-like_N_sf"/>
</dbReference>
<dbReference type="Gene3D" id="3.40.50.720">
    <property type="entry name" value="NAD(P)-binding Rossmann-like Domain"/>
    <property type="match status" value="1"/>
</dbReference>
<keyword evidence="2 11" id="KW-0554">One-carbon metabolism</keyword>
<dbReference type="InterPro" id="IPR020630">
    <property type="entry name" value="THF_DH/CycHdrlase_cat_dom"/>
</dbReference>
<dbReference type="PANTHER" id="PTHR48099">
    <property type="entry name" value="C-1-TETRAHYDROFOLATE SYNTHASE, CYTOPLASMIC-RELATED"/>
    <property type="match status" value="1"/>
</dbReference>
<reference evidence="14 15" key="1">
    <citation type="submission" date="2020-04" db="EMBL/GenBank/DDBJ databases">
        <title>Novel Mycoplasma species detected in Phocoena phocoena (harbor porpoise) from the USA.</title>
        <authorList>
            <person name="Volokhov D.V."/>
        </authorList>
    </citation>
    <scope>NUCLEOTIDE SEQUENCE [LARGE SCALE GENOMIC DNA]</scope>
    <source>
        <strain evidence="14 15">C264-NAS</strain>
    </source>
</reference>
<comment type="caution">
    <text evidence="11">Lacks conserved residue(s) required for the propagation of feature annotation.</text>
</comment>
<keyword evidence="8 11" id="KW-0368">Histidine biosynthesis</keyword>
<feature type="binding site" evidence="11">
    <location>
        <begin position="163"/>
        <end position="165"/>
    </location>
    <ligand>
        <name>NADP(+)</name>
        <dbReference type="ChEBI" id="CHEBI:58349"/>
    </ligand>
</feature>
<organism evidence="14 15">
    <name type="scientific">Mycoplasma phocoeninasale</name>
    <dbReference type="NCBI Taxonomy" id="2726117"/>
    <lineage>
        <taxon>Bacteria</taxon>
        <taxon>Bacillati</taxon>
        <taxon>Mycoplasmatota</taxon>
        <taxon>Mollicutes</taxon>
        <taxon>Mycoplasmataceae</taxon>
        <taxon>Mycoplasma</taxon>
    </lineage>
</organism>
<evidence type="ECO:0000256" key="11">
    <source>
        <dbReference type="HAMAP-Rule" id="MF_01576"/>
    </source>
</evidence>
<evidence type="ECO:0000313" key="14">
    <source>
        <dbReference type="EMBL" id="QJG66633.1"/>
    </source>
</evidence>
<evidence type="ECO:0000259" key="12">
    <source>
        <dbReference type="Pfam" id="PF00763"/>
    </source>
</evidence>
<sequence length="291" mass="32303">MYKILDGKKLASEIKEEISEIISNLNNDDIPTLGILQVGDLAESNIYIRHKLGVAKEIGMRTILIKLEENANENQIISAIEDLKQKSDGFIIQLPMQTNQINDVHKILDLIPKSQDIDGLTSANSDVDYQLTDSFLPATALGIIILLKHYNIPLVNQNIAVVGQSKIVGYPLSNYLQQLNNQVSRYDKFTPKDTIIKNDIVVVATGVRNSVSVELIKKGAIVVDVGIHRIDNKIIGDVDFDAYKEVVSYITPVPGGVGPMTVISLIINLIKSKIIRNPGLIDFFAKIKKYW</sequence>
<dbReference type="GO" id="GO:0004488">
    <property type="term" value="F:methylenetetrahydrofolate dehydrogenase (NADP+) activity"/>
    <property type="evidence" value="ECO:0007669"/>
    <property type="project" value="UniProtKB-UniRule"/>
</dbReference>
<dbReference type="Gene3D" id="3.40.50.10860">
    <property type="entry name" value="Leucine Dehydrogenase, chain A, domain 1"/>
    <property type="match status" value="1"/>
</dbReference>
<feature type="domain" description="Tetrahydrofolate dehydrogenase/cyclohydrolase catalytic" evidence="12">
    <location>
        <begin position="5"/>
        <end position="118"/>
    </location>
</feature>
<dbReference type="RefSeq" id="WP_169580456.1">
    <property type="nucleotide sequence ID" value="NZ_CP051480.1"/>
</dbReference>
<dbReference type="SUPFAM" id="SSF51735">
    <property type="entry name" value="NAD(P)-binding Rossmann-fold domains"/>
    <property type="match status" value="1"/>
</dbReference>
<comment type="function">
    <text evidence="11">Catalyzes the oxidation of 5,10-methylenetetrahydrofolate to 5,10-methenyltetrahydrofolate and then the hydrolysis of 5,10-methenyltetrahydrofolate to 10-formyltetrahydrofolate.</text>
</comment>
<comment type="catalytic activity">
    <reaction evidence="11">
        <text>(6R)-5,10-methenyltetrahydrofolate + H2O = (6R)-10-formyltetrahydrofolate + H(+)</text>
        <dbReference type="Rhea" id="RHEA:23700"/>
        <dbReference type="ChEBI" id="CHEBI:15377"/>
        <dbReference type="ChEBI" id="CHEBI:15378"/>
        <dbReference type="ChEBI" id="CHEBI:57455"/>
        <dbReference type="ChEBI" id="CHEBI:195366"/>
        <dbReference type="EC" id="3.5.4.9"/>
    </reaction>
</comment>
<keyword evidence="3 11" id="KW-0028">Amino-acid biosynthesis</keyword>
<dbReference type="GO" id="GO:0005829">
    <property type="term" value="C:cytosol"/>
    <property type="evidence" value="ECO:0007669"/>
    <property type="project" value="TreeGrafter"/>
</dbReference>
<keyword evidence="6 11" id="KW-0521">NADP</keyword>
<evidence type="ECO:0000256" key="8">
    <source>
        <dbReference type="ARBA" id="ARBA00023102"/>
    </source>
</evidence>
<dbReference type="GO" id="GO:0009086">
    <property type="term" value="P:methionine biosynthetic process"/>
    <property type="evidence" value="ECO:0007669"/>
    <property type="project" value="UniProtKB-KW"/>
</dbReference>
<dbReference type="UniPathway" id="UPA00193"/>
<dbReference type="EC" id="3.5.4.9" evidence="11"/>
<keyword evidence="5 11" id="KW-0378">Hydrolase</keyword>
<dbReference type="PANTHER" id="PTHR48099:SF5">
    <property type="entry name" value="C-1-TETRAHYDROFOLATE SYNTHASE, CYTOPLASMIC"/>
    <property type="match status" value="1"/>
</dbReference>
<dbReference type="GO" id="GO:0006164">
    <property type="term" value="P:purine nucleotide biosynthetic process"/>
    <property type="evidence" value="ECO:0007669"/>
    <property type="project" value="UniProtKB-KW"/>
</dbReference>
<dbReference type="EMBL" id="CP051480">
    <property type="protein sequence ID" value="QJG66633.1"/>
    <property type="molecule type" value="Genomic_DNA"/>
</dbReference>
<comment type="subunit">
    <text evidence="11">Homodimer.</text>
</comment>
<dbReference type="GO" id="GO:0035999">
    <property type="term" value="P:tetrahydrofolate interconversion"/>
    <property type="evidence" value="ECO:0007669"/>
    <property type="project" value="UniProtKB-UniRule"/>
</dbReference>
<keyword evidence="4 11" id="KW-0658">Purine biosynthesis</keyword>
<dbReference type="GO" id="GO:0004477">
    <property type="term" value="F:methenyltetrahydrofolate cyclohydrolase activity"/>
    <property type="evidence" value="ECO:0007669"/>
    <property type="project" value="UniProtKB-UniRule"/>
</dbReference>
<dbReference type="KEGG" id="mphn:HGG64_02915"/>
<dbReference type="InterPro" id="IPR000672">
    <property type="entry name" value="THF_DH/CycHdrlase"/>
</dbReference>
<dbReference type="PROSITE" id="PS00767">
    <property type="entry name" value="THF_DHG_CYH_2"/>
    <property type="match status" value="1"/>
</dbReference>
<dbReference type="HAMAP" id="MF_01576">
    <property type="entry name" value="THF_DHG_CYH"/>
    <property type="match status" value="1"/>
</dbReference>
<dbReference type="PRINTS" id="PR00085">
    <property type="entry name" value="THFDHDRGNASE"/>
</dbReference>
<dbReference type="AlphaFoldDB" id="A0A858U5W9"/>
<evidence type="ECO:0000256" key="2">
    <source>
        <dbReference type="ARBA" id="ARBA00022563"/>
    </source>
</evidence>
<dbReference type="InterPro" id="IPR036291">
    <property type="entry name" value="NAD(P)-bd_dom_sf"/>
</dbReference>
<comment type="similarity">
    <text evidence="11">Belongs to the tetrahydrofolate dehydrogenase/cyclohydrolase family.</text>
</comment>
<comment type="pathway">
    <text evidence="1 11">One-carbon metabolism; tetrahydrofolate interconversion.</text>
</comment>
<evidence type="ECO:0000256" key="4">
    <source>
        <dbReference type="ARBA" id="ARBA00022755"/>
    </source>
</evidence>
<feature type="domain" description="Tetrahydrofolate dehydrogenase/cyclohydrolase NAD(P)-binding" evidence="13">
    <location>
        <begin position="137"/>
        <end position="272"/>
    </location>
</feature>
<keyword evidence="10 11" id="KW-0511">Multifunctional enzyme</keyword>
<protein>
    <recommendedName>
        <fullName evidence="11">Bifunctional protein FolD</fullName>
    </recommendedName>
    <domain>
        <recommendedName>
            <fullName evidence="11">Methylenetetrahydrofolate dehydrogenase</fullName>
            <ecNumber evidence="11">1.5.1.5</ecNumber>
        </recommendedName>
    </domain>
    <domain>
        <recommendedName>
            <fullName evidence="11">Methenyltetrahydrofolate cyclohydrolase</fullName>
            <ecNumber evidence="11">3.5.4.9</ecNumber>
        </recommendedName>
    </domain>
</protein>
<feature type="binding site" evidence="11">
    <location>
        <position position="227"/>
    </location>
    <ligand>
        <name>NADP(+)</name>
        <dbReference type="ChEBI" id="CHEBI:58349"/>
    </ligand>
</feature>
<keyword evidence="9 11" id="KW-0486">Methionine biosynthesis</keyword>
<evidence type="ECO:0000256" key="5">
    <source>
        <dbReference type="ARBA" id="ARBA00022801"/>
    </source>
</evidence>
<evidence type="ECO:0000256" key="3">
    <source>
        <dbReference type="ARBA" id="ARBA00022605"/>
    </source>
</evidence>
<accession>A0A858U5W9</accession>
<name>A0A858U5W9_9MOLU</name>
<evidence type="ECO:0000313" key="15">
    <source>
        <dbReference type="Proteomes" id="UP000501728"/>
    </source>
</evidence>
<dbReference type="EC" id="1.5.1.5" evidence="11"/>
<comment type="catalytic activity">
    <reaction evidence="11">
        <text>(6R)-5,10-methylene-5,6,7,8-tetrahydrofolate + NADP(+) = (6R)-5,10-methenyltetrahydrofolate + NADPH</text>
        <dbReference type="Rhea" id="RHEA:22812"/>
        <dbReference type="ChEBI" id="CHEBI:15636"/>
        <dbReference type="ChEBI" id="CHEBI:57455"/>
        <dbReference type="ChEBI" id="CHEBI:57783"/>
        <dbReference type="ChEBI" id="CHEBI:58349"/>
        <dbReference type="EC" id="1.5.1.5"/>
    </reaction>
</comment>
<dbReference type="Proteomes" id="UP000501728">
    <property type="component" value="Chromosome"/>
</dbReference>
<dbReference type="Pfam" id="PF02882">
    <property type="entry name" value="THF_DHG_CYH_C"/>
    <property type="match status" value="1"/>
</dbReference>
<dbReference type="InterPro" id="IPR020631">
    <property type="entry name" value="THF_DH/CycHdrlase_NAD-bd_dom"/>
</dbReference>